<feature type="compositionally biased region" description="Low complexity" evidence="1">
    <location>
        <begin position="187"/>
        <end position="202"/>
    </location>
</feature>
<proteinExistence type="predicted"/>
<evidence type="ECO:0008006" key="5">
    <source>
        <dbReference type="Google" id="ProtNLM"/>
    </source>
</evidence>
<feature type="transmembrane region" description="Helical" evidence="2">
    <location>
        <begin position="525"/>
        <end position="547"/>
    </location>
</feature>
<feature type="transmembrane region" description="Helical" evidence="2">
    <location>
        <begin position="397"/>
        <end position="416"/>
    </location>
</feature>
<keyword evidence="2" id="KW-0472">Membrane</keyword>
<feature type="transmembrane region" description="Helical" evidence="2">
    <location>
        <begin position="501"/>
        <end position="519"/>
    </location>
</feature>
<evidence type="ECO:0000256" key="1">
    <source>
        <dbReference type="SAM" id="MobiDB-lite"/>
    </source>
</evidence>
<name>A0A7Z0DR30_9ACTN</name>
<feature type="compositionally biased region" description="Polar residues" evidence="1">
    <location>
        <begin position="54"/>
        <end position="76"/>
    </location>
</feature>
<organism evidence="3 4">
    <name type="scientific">Nocardioides panzhihuensis</name>
    <dbReference type="NCBI Taxonomy" id="860243"/>
    <lineage>
        <taxon>Bacteria</taxon>
        <taxon>Bacillati</taxon>
        <taxon>Actinomycetota</taxon>
        <taxon>Actinomycetes</taxon>
        <taxon>Propionibacteriales</taxon>
        <taxon>Nocardioidaceae</taxon>
        <taxon>Nocardioides</taxon>
    </lineage>
</organism>
<keyword evidence="2" id="KW-1133">Transmembrane helix</keyword>
<feature type="transmembrane region" description="Helical" evidence="2">
    <location>
        <begin position="291"/>
        <end position="309"/>
    </location>
</feature>
<feature type="transmembrane region" description="Helical" evidence="2">
    <location>
        <begin position="471"/>
        <end position="489"/>
    </location>
</feature>
<gene>
    <name evidence="3" type="ORF">BJ988_004756</name>
</gene>
<feature type="region of interest" description="Disordered" evidence="1">
    <location>
        <begin position="1"/>
        <end position="229"/>
    </location>
</feature>
<feature type="transmembrane region" description="Helical" evidence="2">
    <location>
        <begin position="339"/>
        <end position="359"/>
    </location>
</feature>
<evidence type="ECO:0000256" key="2">
    <source>
        <dbReference type="SAM" id="Phobius"/>
    </source>
</evidence>
<dbReference type="Proteomes" id="UP000564496">
    <property type="component" value="Unassembled WGS sequence"/>
</dbReference>
<feature type="region of interest" description="Disordered" evidence="1">
    <location>
        <begin position="557"/>
        <end position="586"/>
    </location>
</feature>
<feature type="transmembrane region" description="Helical" evidence="2">
    <location>
        <begin position="428"/>
        <end position="445"/>
    </location>
</feature>
<reference evidence="3 4" key="1">
    <citation type="submission" date="2020-07" db="EMBL/GenBank/DDBJ databases">
        <title>Sequencing the genomes of 1000 actinobacteria strains.</title>
        <authorList>
            <person name="Klenk H.-P."/>
        </authorList>
    </citation>
    <scope>NUCLEOTIDE SEQUENCE [LARGE SCALE GENOMIC DNA]</scope>
    <source>
        <strain evidence="3 4">DSM 26487</strain>
    </source>
</reference>
<accession>A0A7Z0DR30</accession>
<protein>
    <recommendedName>
        <fullName evidence="5">DUF2339 domain-containing protein</fullName>
    </recommendedName>
</protein>
<feature type="compositionally biased region" description="Polar residues" evidence="1">
    <location>
        <begin position="176"/>
        <end position="186"/>
    </location>
</feature>
<evidence type="ECO:0000313" key="3">
    <source>
        <dbReference type="EMBL" id="NYI80108.1"/>
    </source>
</evidence>
<dbReference type="AlphaFoldDB" id="A0A7Z0DR30"/>
<feature type="transmembrane region" description="Helical" evidence="2">
    <location>
        <begin position="267"/>
        <end position="285"/>
    </location>
</feature>
<feature type="transmembrane region" description="Helical" evidence="2">
    <location>
        <begin position="316"/>
        <end position="333"/>
    </location>
</feature>
<keyword evidence="4" id="KW-1185">Reference proteome</keyword>
<comment type="caution">
    <text evidence="3">The sequence shown here is derived from an EMBL/GenBank/DDBJ whole genome shotgun (WGS) entry which is preliminary data.</text>
</comment>
<keyword evidence="2" id="KW-0812">Transmembrane</keyword>
<feature type="transmembrane region" description="Helical" evidence="2">
    <location>
        <begin position="371"/>
        <end position="391"/>
    </location>
</feature>
<sequence>MDRAPRRRADKSKRGRRAAGRSEPTPAYVEPTSSEALAYGQWADDDWSGYQEPSPGTGQPFESQSNGQSWSTNGWTDETWYDERQTSPEAPPTGGGRRIAGRAETEQPDEPSGYTGKRAARTEPEEDPYGGYPAPGFRTEPEPALSGPSAPPPSARQTPAYSTTGTYVGMTGLAQAPQTPQTPSHVQQPAYPADPYQAAPYQSDPYQSGHLEPVRGPAAPYEPEPTDRPATAAKVTSFLAQPRVPGAGAARAGLGIIESLTAGTVRAIWLVALAVGLLGLAVSAFDLGPQILGGLGAAVVGTAFTFALAHRTGGRPLIFGALAGVAGLVVVLVDNEALRTGAAVLVASVAAVLAVMSTVPSRRFPKTIREAFIAVGIAALGSFAALGFQPVVTVSRFEYATLACSLAIAFFAVYRLGAGLHGLGRRGAIVVGIGGLMLALTLIYAEMLRRYGSTDLIDSIDDMQRWCRIHLGGYPHPIQALFGVPALIWGTHMRARRRQGWWVCLFGVALTAPVASTFLNPDVGLAEAALSIVYSIVIGLAIAFIIIRIDLALTGSTQSGGGRRAAREADEASAVRPEPGRTHALL</sequence>
<feature type="compositionally biased region" description="Polar residues" evidence="1">
    <location>
        <begin position="156"/>
        <end position="166"/>
    </location>
</feature>
<dbReference type="EMBL" id="JACBZR010000001">
    <property type="protein sequence ID" value="NYI80108.1"/>
    <property type="molecule type" value="Genomic_DNA"/>
</dbReference>
<dbReference type="RefSeq" id="WP_246321562.1">
    <property type="nucleotide sequence ID" value="NZ_JACBZR010000001.1"/>
</dbReference>
<feature type="compositionally biased region" description="Basic residues" evidence="1">
    <location>
        <begin position="1"/>
        <end position="19"/>
    </location>
</feature>
<evidence type="ECO:0000313" key="4">
    <source>
        <dbReference type="Proteomes" id="UP000564496"/>
    </source>
</evidence>